<feature type="transmembrane region" description="Helical" evidence="13">
    <location>
        <begin position="198"/>
        <end position="224"/>
    </location>
</feature>
<name>K7G5F3_PELSI</name>
<keyword evidence="3 13" id="KW-1003">Cell membrane</keyword>
<dbReference type="InterPro" id="IPR017452">
    <property type="entry name" value="GPCR_Rhodpsn_7TM"/>
</dbReference>
<dbReference type="Ensembl" id="ENSPSIT00000015587.1">
    <property type="protein sequence ID" value="ENSPSIP00000015514.1"/>
    <property type="gene ID" value="ENSPSIG00000013857.1"/>
</dbReference>
<dbReference type="InterPro" id="IPR000276">
    <property type="entry name" value="GPCR_Rhodpsn"/>
</dbReference>
<evidence type="ECO:0000256" key="1">
    <source>
        <dbReference type="ARBA" id="ARBA00004651"/>
    </source>
</evidence>
<comment type="subcellular location">
    <subcellularLocation>
        <location evidence="1 13">Cell membrane</location>
        <topology evidence="1 13">Multi-pass membrane protein</topology>
    </subcellularLocation>
</comment>
<feature type="domain" description="G-protein coupled receptors family 1 profile" evidence="14">
    <location>
        <begin position="41"/>
        <end position="289"/>
    </location>
</feature>
<keyword evidence="4 13" id="KW-0716">Sensory transduction</keyword>
<feature type="transmembrane region" description="Helical" evidence="13">
    <location>
        <begin position="25"/>
        <end position="47"/>
    </location>
</feature>
<evidence type="ECO:0000256" key="6">
    <source>
        <dbReference type="ARBA" id="ARBA00022725"/>
    </source>
</evidence>
<evidence type="ECO:0000256" key="7">
    <source>
        <dbReference type="ARBA" id="ARBA00022989"/>
    </source>
</evidence>
<evidence type="ECO:0000256" key="13">
    <source>
        <dbReference type="RuleBase" id="RU363047"/>
    </source>
</evidence>
<evidence type="ECO:0000256" key="5">
    <source>
        <dbReference type="ARBA" id="ARBA00022692"/>
    </source>
</evidence>
<dbReference type="PRINTS" id="PR00237">
    <property type="entry name" value="GPCRRHODOPSN"/>
</dbReference>
<dbReference type="CDD" id="cd13954">
    <property type="entry name" value="7tmA_OR"/>
    <property type="match status" value="1"/>
</dbReference>
<reference evidence="16" key="2">
    <citation type="journal article" date="2013" name="Nat. Genet.">
        <title>The draft genomes of soft-shell turtle and green sea turtle yield insights into the development and evolution of the turtle-specific body plan.</title>
        <authorList>
            <person name="Wang Z."/>
            <person name="Pascual-Anaya J."/>
            <person name="Zadissa A."/>
            <person name="Li W."/>
            <person name="Niimura Y."/>
            <person name="Huang Z."/>
            <person name="Li C."/>
            <person name="White S."/>
            <person name="Xiong Z."/>
            <person name="Fang D."/>
            <person name="Wang B."/>
            <person name="Ming Y."/>
            <person name="Chen Y."/>
            <person name="Zheng Y."/>
            <person name="Kuraku S."/>
            <person name="Pignatelli M."/>
            <person name="Herrero J."/>
            <person name="Beal K."/>
            <person name="Nozawa M."/>
            <person name="Li Q."/>
            <person name="Wang J."/>
            <person name="Zhang H."/>
            <person name="Yu L."/>
            <person name="Shigenobu S."/>
            <person name="Wang J."/>
            <person name="Liu J."/>
            <person name="Flicek P."/>
            <person name="Searle S."/>
            <person name="Wang J."/>
            <person name="Kuratani S."/>
            <person name="Yin Y."/>
            <person name="Aken B."/>
            <person name="Zhang G."/>
            <person name="Irie N."/>
        </authorList>
    </citation>
    <scope>NUCLEOTIDE SEQUENCE [LARGE SCALE GENOMIC DNA]</scope>
    <source>
        <strain evidence="16">Daiwa-1</strain>
    </source>
</reference>
<protein>
    <recommendedName>
        <fullName evidence="13">Olfactory receptor</fullName>
    </recommendedName>
</protein>
<dbReference type="GO" id="GO:0004984">
    <property type="term" value="F:olfactory receptor activity"/>
    <property type="evidence" value="ECO:0007669"/>
    <property type="project" value="InterPro"/>
</dbReference>
<feature type="transmembrane region" description="Helical" evidence="13">
    <location>
        <begin position="102"/>
        <end position="120"/>
    </location>
</feature>
<evidence type="ECO:0000256" key="4">
    <source>
        <dbReference type="ARBA" id="ARBA00022606"/>
    </source>
</evidence>
<feature type="transmembrane region" description="Helical" evidence="13">
    <location>
        <begin position="59"/>
        <end position="82"/>
    </location>
</feature>
<reference evidence="15" key="3">
    <citation type="submission" date="2025-08" db="UniProtKB">
        <authorList>
            <consortium name="Ensembl"/>
        </authorList>
    </citation>
    <scope>IDENTIFICATION</scope>
</reference>
<dbReference type="HOGENOM" id="CLU_012526_5_5_1"/>
<keyword evidence="9 13" id="KW-0472">Membrane</keyword>
<organism evidence="15 16">
    <name type="scientific">Pelodiscus sinensis</name>
    <name type="common">Chinese softshell turtle</name>
    <name type="synonym">Trionyx sinensis</name>
    <dbReference type="NCBI Taxonomy" id="13735"/>
    <lineage>
        <taxon>Eukaryota</taxon>
        <taxon>Metazoa</taxon>
        <taxon>Chordata</taxon>
        <taxon>Craniata</taxon>
        <taxon>Vertebrata</taxon>
        <taxon>Euteleostomi</taxon>
        <taxon>Archelosauria</taxon>
        <taxon>Testudinata</taxon>
        <taxon>Testudines</taxon>
        <taxon>Cryptodira</taxon>
        <taxon>Trionychia</taxon>
        <taxon>Trionychidae</taxon>
        <taxon>Pelodiscus</taxon>
    </lineage>
</organism>
<evidence type="ECO:0000256" key="2">
    <source>
        <dbReference type="ARBA" id="ARBA00010663"/>
    </source>
</evidence>
<sequence>MAQDNRSTVTEFIILGFPSTKDFQVLFFTLFLLIYLFTILGNILLLLTLWTEPHLHIPMYFFLANLSVLEIGYTSVTVPKLLAVFLARARVISLTACLAQSYFFFFLGSTECFLLAIMAYDRYLAICNPLRYPMLMSSKTCAWLAFGSWGCGLLTPSLPNFLVRQLQFCGAVLDHFFCDVPPLLSLSCTDPYVSANTIFVSAAIIVLGSFLLTSLSYAYILATVLRMSSSKGRQKAFSTCTAHLTVVCLYYSTVIFMYVTPTARQSKDVNKVVAVVYSVLTPMLNPLIYSLRNEDVKKALRRMMAVKCGISEGERKGEGLGV</sequence>
<reference evidence="15" key="4">
    <citation type="submission" date="2025-09" db="UniProtKB">
        <authorList>
            <consortium name="Ensembl"/>
        </authorList>
    </citation>
    <scope>IDENTIFICATION</scope>
</reference>
<feature type="transmembrane region" description="Helical" evidence="13">
    <location>
        <begin position="141"/>
        <end position="158"/>
    </location>
</feature>
<dbReference type="OMA" id="RRMMAVK"/>
<dbReference type="Gene3D" id="1.20.1070.10">
    <property type="entry name" value="Rhodopsin 7-helix transmembrane proteins"/>
    <property type="match status" value="1"/>
</dbReference>
<keyword evidence="10 12" id="KW-0675">Receptor</keyword>
<evidence type="ECO:0000256" key="12">
    <source>
        <dbReference type="RuleBase" id="RU000688"/>
    </source>
</evidence>
<evidence type="ECO:0000256" key="8">
    <source>
        <dbReference type="ARBA" id="ARBA00023040"/>
    </source>
</evidence>
<reference evidence="16" key="1">
    <citation type="submission" date="2011-10" db="EMBL/GenBank/DDBJ databases">
        <authorList>
            <consortium name="Soft-shell Turtle Genome Consortium"/>
        </authorList>
    </citation>
    <scope>NUCLEOTIDE SEQUENCE [LARGE SCALE GENOMIC DNA]</scope>
    <source>
        <strain evidence="16">Daiwa-1</strain>
    </source>
</reference>
<dbReference type="Pfam" id="PF13853">
    <property type="entry name" value="7tm_4"/>
    <property type="match status" value="1"/>
</dbReference>
<dbReference type="PROSITE" id="PS00237">
    <property type="entry name" value="G_PROTEIN_RECEP_F1_1"/>
    <property type="match status" value="1"/>
</dbReference>
<keyword evidence="7 13" id="KW-1133">Transmembrane helix</keyword>
<dbReference type="GO" id="GO:0004930">
    <property type="term" value="F:G protein-coupled receptor activity"/>
    <property type="evidence" value="ECO:0007669"/>
    <property type="project" value="UniProtKB-KW"/>
</dbReference>
<dbReference type="FunFam" id="1.20.1070.10:FF:000001">
    <property type="entry name" value="Olfactory receptor"/>
    <property type="match status" value="1"/>
</dbReference>
<dbReference type="PROSITE" id="PS50262">
    <property type="entry name" value="G_PROTEIN_RECEP_F1_2"/>
    <property type="match status" value="1"/>
</dbReference>
<feature type="transmembrane region" description="Helical" evidence="13">
    <location>
        <begin position="272"/>
        <end position="291"/>
    </location>
</feature>
<evidence type="ECO:0000256" key="11">
    <source>
        <dbReference type="ARBA" id="ARBA00023224"/>
    </source>
</evidence>
<dbReference type="Proteomes" id="UP000007267">
    <property type="component" value="Unassembled WGS sequence"/>
</dbReference>
<keyword evidence="8 12" id="KW-0297">G-protein coupled receptor</keyword>
<evidence type="ECO:0000313" key="16">
    <source>
        <dbReference type="Proteomes" id="UP000007267"/>
    </source>
</evidence>
<comment type="similarity">
    <text evidence="2 12">Belongs to the G-protein coupled receptor 1 family.</text>
</comment>
<dbReference type="PRINTS" id="PR00245">
    <property type="entry name" value="OLFACTORYR"/>
</dbReference>
<feature type="transmembrane region" description="Helical" evidence="13">
    <location>
        <begin position="236"/>
        <end position="260"/>
    </location>
</feature>
<proteinExistence type="inferred from homology"/>
<evidence type="ECO:0000256" key="9">
    <source>
        <dbReference type="ARBA" id="ARBA00023136"/>
    </source>
</evidence>
<dbReference type="FunFam" id="1.10.1220.70:FF:000001">
    <property type="entry name" value="Olfactory receptor"/>
    <property type="match status" value="1"/>
</dbReference>
<dbReference type="PANTHER" id="PTHR26452">
    <property type="entry name" value="OLFACTORY RECEPTOR"/>
    <property type="match status" value="1"/>
</dbReference>
<dbReference type="AlphaFoldDB" id="K7G5F3"/>
<dbReference type="InterPro" id="IPR050516">
    <property type="entry name" value="Olfactory_GPCR"/>
</dbReference>
<dbReference type="EMBL" id="AGCU01025686">
    <property type="status" value="NOT_ANNOTATED_CDS"/>
    <property type="molecule type" value="Genomic_DNA"/>
</dbReference>
<evidence type="ECO:0000313" key="15">
    <source>
        <dbReference type="Ensembl" id="ENSPSIP00000015514.1"/>
    </source>
</evidence>
<accession>K7G5F3</accession>
<dbReference type="InterPro" id="IPR000725">
    <property type="entry name" value="Olfact_rcpt"/>
</dbReference>
<dbReference type="SUPFAM" id="SSF81321">
    <property type="entry name" value="Family A G protein-coupled receptor-like"/>
    <property type="match status" value="1"/>
</dbReference>
<evidence type="ECO:0000256" key="3">
    <source>
        <dbReference type="ARBA" id="ARBA00022475"/>
    </source>
</evidence>
<keyword evidence="11 12" id="KW-0807">Transducer</keyword>
<dbReference type="GeneTree" id="ENSGT01150000286948"/>
<keyword evidence="6 13" id="KW-0552">Olfaction</keyword>
<dbReference type="GO" id="GO:0005886">
    <property type="term" value="C:plasma membrane"/>
    <property type="evidence" value="ECO:0007669"/>
    <property type="project" value="UniProtKB-SubCell"/>
</dbReference>
<keyword evidence="16" id="KW-1185">Reference proteome</keyword>
<keyword evidence="5 12" id="KW-0812">Transmembrane</keyword>
<evidence type="ECO:0000259" key="14">
    <source>
        <dbReference type="PROSITE" id="PS50262"/>
    </source>
</evidence>
<evidence type="ECO:0000256" key="10">
    <source>
        <dbReference type="ARBA" id="ARBA00023170"/>
    </source>
</evidence>
<dbReference type="eggNOG" id="ENOG502SM59">
    <property type="taxonomic scope" value="Eukaryota"/>
</dbReference>